<organism evidence="1">
    <name type="scientific">Fusarium oxysporum f. sp. conglutinans race 2 54008</name>
    <dbReference type="NCBI Taxonomy" id="1089457"/>
    <lineage>
        <taxon>Eukaryota</taxon>
        <taxon>Fungi</taxon>
        <taxon>Dikarya</taxon>
        <taxon>Ascomycota</taxon>
        <taxon>Pezizomycotina</taxon>
        <taxon>Sordariomycetes</taxon>
        <taxon>Hypocreomycetidae</taxon>
        <taxon>Hypocreales</taxon>
        <taxon>Nectriaceae</taxon>
        <taxon>Fusarium</taxon>
        <taxon>Fusarium oxysporum species complex</taxon>
    </lineage>
</organism>
<accession>X0GNJ3</accession>
<reference evidence="1" key="1">
    <citation type="submission" date="2011-11" db="EMBL/GenBank/DDBJ databases">
        <title>The Genome Sequence of Fusarium oxysporum PHW808.</title>
        <authorList>
            <consortium name="The Broad Institute Genome Sequencing Platform"/>
            <person name="Ma L.-J."/>
            <person name="Gale L.R."/>
            <person name="Schwartz D.C."/>
            <person name="Zhou S."/>
            <person name="Corby-Kistler H."/>
            <person name="Young S.K."/>
            <person name="Zeng Q."/>
            <person name="Gargeya S."/>
            <person name="Fitzgerald M."/>
            <person name="Haas B."/>
            <person name="Abouelleil A."/>
            <person name="Alvarado L."/>
            <person name="Arachchi H.M."/>
            <person name="Berlin A."/>
            <person name="Brown A."/>
            <person name="Chapman S.B."/>
            <person name="Chen Z."/>
            <person name="Dunbar C."/>
            <person name="Freedman E."/>
            <person name="Gearin G."/>
            <person name="Goldberg J."/>
            <person name="Griggs A."/>
            <person name="Gujja S."/>
            <person name="Heiman D."/>
            <person name="Howarth C."/>
            <person name="Larson L."/>
            <person name="Lui A."/>
            <person name="MacDonald P.J.P."/>
            <person name="Montmayeur A."/>
            <person name="Murphy C."/>
            <person name="Neiman D."/>
            <person name="Pearson M."/>
            <person name="Priest M."/>
            <person name="Roberts A."/>
            <person name="Saif S."/>
            <person name="Shea T."/>
            <person name="Shenoy N."/>
            <person name="Sisk P."/>
            <person name="Stolte C."/>
            <person name="Sykes S."/>
            <person name="Wortman J."/>
            <person name="Nusbaum C."/>
            <person name="Birren B."/>
        </authorList>
    </citation>
    <scope>NUCLEOTIDE SEQUENCE [LARGE SCALE GENOMIC DNA]</scope>
    <source>
        <strain evidence="1">54008</strain>
    </source>
</reference>
<name>X0GNJ3_FUSOX</name>
<gene>
    <name evidence="1" type="ORF">FOPG_18907</name>
</gene>
<evidence type="ECO:0000313" key="1">
    <source>
        <dbReference type="EMBL" id="EXL64848.1"/>
    </source>
</evidence>
<dbReference type="HOGENOM" id="CLU_2427121_0_0_1"/>
<dbReference type="AlphaFoldDB" id="X0GNJ3"/>
<protein>
    <submittedName>
        <fullName evidence="1">Uncharacterized protein</fullName>
    </submittedName>
</protein>
<dbReference type="Proteomes" id="UP000030676">
    <property type="component" value="Unassembled WGS sequence"/>
</dbReference>
<dbReference type="EMBL" id="JH659229">
    <property type="protein sequence ID" value="EXL64848.1"/>
    <property type="molecule type" value="Genomic_DNA"/>
</dbReference>
<proteinExistence type="predicted"/>
<sequence length="91" mass="10851">MATYDTSLGHVQHPLNQVRRFKQHQTKVTLMHTFICVLSRMIPRKVSVRRQTCFANIRVFYWKYRTVTSLCRHFKSAALIDRYFGKQGMLT</sequence>
<reference evidence="1" key="2">
    <citation type="submission" date="2012-05" db="EMBL/GenBank/DDBJ databases">
        <title>The Genome Annotation of Fusarium oxysporum PHW808.</title>
        <authorList>
            <consortium name="The Broad Institute Genomics Platform"/>
            <person name="Ma L.-J."/>
            <person name="Corby-Kistler H."/>
            <person name="Broz K."/>
            <person name="Gale L.R."/>
            <person name="Jonkers W."/>
            <person name="O'Donnell K."/>
            <person name="Ploetz R."/>
            <person name="Steinberg C."/>
            <person name="Schwartz D.C."/>
            <person name="VanEtten H."/>
            <person name="Zhou S."/>
            <person name="Young S.K."/>
            <person name="Zeng Q."/>
            <person name="Gargeya S."/>
            <person name="Fitzgerald M."/>
            <person name="Abouelleil A."/>
            <person name="Alvarado L."/>
            <person name="Chapman S.B."/>
            <person name="Gainer-Dewar J."/>
            <person name="Goldberg J."/>
            <person name="Griggs A."/>
            <person name="Gujja S."/>
            <person name="Hansen M."/>
            <person name="Howarth C."/>
            <person name="Imamovic A."/>
            <person name="Ireland A."/>
            <person name="Larimer J."/>
            <person name="McCowan C."/>
            <person name="Murphy C."/>
            <person name="Pearson M."/>
            <person name="Poon T.W."/>
            <person name="Priest M."/>
            <person name="Roberts A."/>
            <person name="Saif S."/>
            <person name="Shea T."/>
            <person name="Sykes S."/>
            <person name="Wortman J."/>
            <person name="Nusbaum C."/>
            <person name="Birren B."/>
        </authorList>
    </citation>
    <scope>NUCLEOTIDE SEQUENCE</scope>
    <source>
        <strain evidence="1">54008</strain>
    </source>
</reference>